<dbReference type="HOGENOM" id="CLU_006586_13_2_1"/>
<reference evidence="3" key="1">
    <citation type="submission" date="2015-05" db="UniProtKB">
        <authorList>
            <consortium name="EnsemblMetazoa"/>
        </authorList>
    </citation>
    <scope>IDENTIFICATION</scope>
</reference>
<dbReference type="AlphaFoldDB" id="T1HV95"/>
<dbReference type="EMBL" id="ACPB03007614">
    <property type="status" value="NOT_ANNOTATED_CDS"/>
    <property type="molecule type" value="Genomic_DNA"/>
</dbReference>
<evidence type="ECO:0000259" key="2">
    <source>
        <dbReference type="Pfam" id="PF00135"/>
    </source>
</evidence>
<dbReference type="STRING" id="13249.T1HV95"/>
<dbReference type="PANTHER" id="PTHR11559">
    <property type="entry name" value="CARBOXYLESTERASE"/>
    <property type="match status" value="1"/>
</dbReference>
<dbReference type="InterPro" id="IPR002018">
    <property type="entry name" value="CarbesteraseB"/>
</dbReference>
<dbReference type="PROSITE" id="PS00941">
    <property type="entry name" value="CARBOXYLESTERASE_B_2"/>
    <property type="match status" value="1"/>
</dbReference>
<sequence length="484" mass="55064">MWKAIFYLLFSTNLCTAVTVKTKFGEVRGGERKSRDGKTYYAFTSIPYAKPPIGKLRLKNPVRAEPWKEVLDATKELPQCIQVPMYQHFLRNVTFGEEDCLYLSVYTPELNPKERLAVLVHLHGGGLKFGDAGPRDNADFLVDGNIILVTMHYRLGTLGILRGAISQSGVVNRFWLVSAPGTAKPLAERVAEIVGCGGKQDEELLGCLQSICPIKLIRAELEFLVSITITVRYWYWDYEPAVVFRPVQEPSAAGAFLPFDPLTQKTTLPWLTGIVNNEALMAQGDSVVQEFIDNMDDYMMRLLSLDASCPKAKATVKLIKEKYFPKPVTLESVMNKMEEFYADLTFVAPMGDAIRRHKGPLYQFLYDYRAGSSLSTSFGNFTDLGVFHGDDLLVLFNMKEKFPKTNLDEEQVSKKMVRLWTNFAKYQKPTTEEDEVEWPRYDSLGRYMHITSGLEVKRHLKADVIDWWFKLPAFSSYEALKTEL</sequence>
<feature type="domain" description="Carboxylesterase type B" evidence="2">
    <location>
        <begin position="19"/>
        <end position="161"/>
    </location>
</feature>
<organism evidence="3 4">
    <name type="scientific">Rhodnius prolixus</name>
    <name type="common">Triatomid bug</name>
    <dbReference type="NCBI Taxonomy" id="13249"/>
    <lineage>
        <taxon>Eukaryota</taxon>
        <taxon>Metazoa</taxon>
        <taxon>Ecdysozoa</taxon>
        <taxon>Arthropoda</taxon>
        <taxon>Hexapoda</taxon>
        <taxon>Insecta</taxon>
        <taxon>Pterygota</taxon>
        <taxon>Neoptera</taxon>
        <taxon>Paraneoptera</taxon>
        <taxon>Hemiptera</taxon>
        <taxon>Heteroptera</taxon>
        <taxon>Panheteroptera</taxon>
        <taxon>Cimicomorpha</taxon>
        <taxon>Reduviidae</taxon>
        <taxon>Triatominae</taxon>
        <taxon>Rhodnius</taxon>
    </lineage>
</organism>
<keyword evidence="1" id="KW-0325">Glycoprotein</keyword>
<dbReference type="InterPro" id="IPR029058">
    <property type="entry name" value="AB_hydrolase_fold"/>
</dbReference>
<evidence type="ECO:0000256" key="1">
    <source>
        <dbReference type="ARBA" id="ARBA00023180"/>
    </source>
</evidence>
<evidence type="ECO:0000313" key="3">
    <source>
        <dbReference type="EnsemblMetazoa" id="RPRC007965-PA"/>
    </source>
</evidence>
<evidence type="ECO:0000313" key="4">
    <source>
        <dbReference type="Proteomes" id="UP000015103"/>
    </source>
</evidence>
<dbReference type="VEuPathDB" id="VectorBase:RPRC007965"/>
<dbReference type="EnsemblMetazoa" id="RPRC007965-RA">
    <property type="protein sequence ID" value="RPRC007965-PA"/>
    <property type="gene ID" value="RPRC007965"/>
</dbReference>
<feature type="domain" description="Carboxylesterase type B" evidence="2">
    <location>
        <begin position="162"/>
        <end position="468"/>
    </location>
</feature>
<dbReference type="eggNOG" id="KOG1516">
    <property type="taxonomic scope" value="Eukaryota"/>
</dbReference>
<dbReference type="InParanoid" id="T1HV95"/>
<keyword evidence="4" id="KW-1185">Reference proteome</keyword>
<dbReference type="SUPFAM" id="SSF53474">
    <property type="entry name" value="alpha/beta-Hydrolases"/>
    <property type="match status" value="1"/>
</dbReference>
<name>T1HV95_RHOPR</name>
<dbReference type="Proteomes" id="UP000015103">
    <property type="component" value="Unassembled WGS sequence"/>
</dbReference>
<dbReference type="OMA" id="VAKICNC"/>
<accession>T1HV95</accession>
<protein>
    <submittedName>
        <fullName evidence="3">COesterase domain-containing protein</fullName>
    </submittedName>
</protein>
<dbReference type="InterPro" id="IPR019819">
    <property type="entry name" value="Carboxylesterase_B_CS"/>
</dbReference>
<dbReference type="InterPro" id="IPR050309">
    <property type="entry name" value="Type-B_Carboxylest/Lipase"/>
</dbReference>
<dbReference type="Gene3D" id="3.40.50.1820">
    <property type="entry name" value="alpha/beta hydrolase"/>
    <property type="match status" value="2"/>
</dbReference>
<proteinExistence type="predicted"/>
<dbReference type="Pfam" id="PF00135">
    <property type="entry name" value="COesterase"/>
    <property type="match status" value="2"/>
</dbReference>